<dbReference type="Gene3D" id="3.40.50.300">
    <property type="entry name" value="P-loop containing nucleotide triphosphate hydrolases"/>
    <property type="match status" value="1"/>
</dbReference>
<proteinExistence type="inferred from homology"/>
<keyword evidence="4 6" id="KW-0547">Nucleotide-binding</keyword>
<dbReference type="RefSeq" id="WP_377172256.1">
    <property type="nucleotide sequence ID" value="NZ_JBHSMQ010000019.1"/>
</dbReference>
<comment type="pathway">
    <text evidence="6">Sulfur metabolism; hydrogen sulfide biosynthesis; sulfite from sulfate: step 2/3.</text>
</comment>
<accession>A0ABW0KZN9</accession>
<keyword evidence="3 6" id="KW-0808">Transferase</keyword>
<organism evidence="8 9">
    <name type="scientific">Prosthecobacter fluviatilis</name>
    <dbReference type="NCBI Taxonomy" id="445931"/>
    <lineage>
        <taxon>Bacteria</taxon>
        <taxon>Pseudomonadati</taxon>
        <taxon>Verrucomicrobiota</taxon>
        <taxon>Verrucomicrobiia</taxon>
        <taxon>Verrucomicrobiales</taxon>
        <taxon>Verrucomicrobiaceae</taxon>
        <taxon>Prosthecobacter</taxon>
    </lineage>
</organism>
<dbReference type="Proteomes" id="UP001596052">
    <property type="component" value="Unassembled WGS sequence"/>
</dbReference>
<sequence>MNTADIGKIEAKVLWLYGLSGAGKTTLAIAFAQVLREAMHPAVVLDGDRLRMGMCQDLAFSSEDRQENVRRTAELAKLLCEQGLIVVVALMTPHESMRQMARSIIGDKSFKAVFVKCDYAVCASRDTKGLYARAAAGNIHQFPGKDFVFEEPARSDLVLDTATESIPACIHSLIHQFADST</sequence>
<comment type="function">
    <text evidence="6">Catalyzes the synthesis of activated sulfate.</text>
</comment>
<comment type="similarity">
    <text evidence="6">Belongs to the APS kinase family.</text>
</comment>
<dbReference type="SUPFAM" id="SSF52540">
    <property type="entry name" value="P-loop containing nucleoside triphosphate hydrolases"/>
    <property type="match status" value="1"/>
</dbReference>
<evidence type="ECO:0000256" key="2">
    <source>
        <dbReference type="ARBA" id="ARBA00012121"/>
    </source>
</evidence>
<feature type="domain" description="APS kinase" evidence="7">
    <location>
        <begin position="12"/>
        <end position="160"/>
    </location>
</feature>
<dbReference type="EMBL" id="JBHSMQ010000019">
    <property type="protein sequence ID" value="MFC5458177.1"/>
    <property type="molecule type" value="Genomic_DNA"/>
</dbReference>
<evidence type="ECO:0000256" key="3">
    <source>
        <dbReference type="ARBA" id="ARBA00022679"/>
    </source>
</evidence>
<dbReference type="CDD" id="cd02027">
    <property type="entry name" value="APSK"/>
    <property type="match status" value="1"/>
</dbReference>
<dbReference type="PANTHER" id="PTHR42700">
    <property type="entry name" value="SULFATE ADENYLYLTRANSFERASE"/>
    <property type="match status" value="1"/>
</dbReference>
<dbReference type="InterPro" id="IPR050512">
    <property type="entry name" value="Sulf_AdTrans/APS_kinase"/>
</dbReference>
<dbReference type="GO" id="GO:0004020">
    <property type="term" value="F:adenylylsulfate kinase activity"/>
    <property type="evidence" value="ECO:0007669"/>
    <property type="project" value="UniProtKB-EC"/>
</dbReference>
<comment type="caution">
    <text evidence="8">The sequence shown here is derived from an EMBL/GenBank/DDBJ whole genome shotgun (WGS) entry which is preliminary data.</text>
</comment>
<dbReference type="NCBIfam" id="NF003013">
    <property type="entry name" value="PRK03846.1"/>
    <property type="match status" value="1"/>
</dbReference>
<evidence type="ECO:0000313" key="9">
    <source>
        <dbReference type="Proteomes" id="UP001596052"/>
    </source>
</evidence>
<comment type="catalytic activity">
    <reaction evidence="1 6">
        <text>adenosine 5'-phosphosulfate + ATP = 3'-phosphoadenylyl sulfate + ADP + H(+)</text>
        <dbReference type="Rhea" id="RHEA:24152"/>
        <dbReference type="ChEBI" id="CHEBI:15378"/>
        <dbReference type="ChEBI" id="CHEBI:30616"/>
        <dbReference type="ChEBI" id="CHEBI:58243"/>
        <dbReference type="ChEBI" id="CHEBI:58339"/>
        <dbReference type="ChEBI" id="CHEBI:456216"/>
        <dbReference type="EC" id="2.7.1.25"/>
    </reaction>
</comment>
<reference evidence="9" key="1">
    <citation type="journal article" date="2019" name="Int. J. Syst. Evol. Microbiol.">
        <title>The Global Catalogue of Microorganisms (GCM) 10K type strain sequencing project: providing services to taxonomists for standard genome sequencing and annotation.</title>
        <authorList>
            <consortium name="The Broad Institute Genomics Platform"/>
            <consortium name="The Broad Institute Genome Sequencing Center for Infectious Disease"/>
            <person name="Wu L."/>
            <person name="Ma J."/>
        </authorList>
    </citation>
    <scope>NUCLEOTIDE SEQUENCE [LARGE SCALE GENOMIC DNA]</scope>
    <source>
        <strain evidence="9">CGMCC 4.1469</strain>
    </source>
</reference>
<protein>
    <recommendedName>
        <fullName evidence="2 6">Adenylyl-sulfate kinase</fullName>
        <ecNumber evidence="2 6">2.7.1.25</ecNumber>
    </recommendedName>
</protein>
<dbReference type="Pfam" id="PF01583">
    <property type="entry name" value="APS_kinase"/>
    <property type="match status" value="1"/>
</dbReference>
<evidence type="ECO:0000256" key="5">
    <source>
        <dbReference type="ARBA" id="ARBA00022840"/>
    </source>
</evidence>
<evidence type="ECO:0000256" key="1">
    <source>
        <dbReference type="ARBA" id="ARBA00001823"/>
    </source>
</evidence>
<name>A0ABW0KZN9_9BACT</name>
<evidence type="ECO:0000256" key="4">
    <source>
        <dbReference type="ARBA" id="ARBA00022741"/>
    </source>
</evidence>
<dbReference type="EC" id="2.7.1.25" evidence="2 6"/>
<keyword evidence="5 6" id="KW-0067">ATP-binding</keyword>
<evidence type="ECO:0000259" key="7">
    <source>
        <dbReference type="Pfam" id="PF01583"/>
    </source>
</evidence>
<dbReference type="PANTHER" id="PTHR42700:SF1">
    <property type="entry name" value="SULFATE ADENYLYLTRANSFERASE"/>
    <property type="match status" value="1"/>
</dbReference>
<gene>
    <name evidence="8" type="primary">cysC</name>
    <name evidence="8" type="ORF">ACFQDI_25125</name>
</gene>
<dbReference type="NCBIfam" id="TIGR00455">
    <property type="entry name" value="apsK"/>
    <property type="match status" value="1"/>
</dbReference>
<keyword evidence="9" id="KW-1185">Reference proteome</keyword>
<dbReference type="InterPro" id="IPR059117">
    <property type="entry name" value="APS_kinase_dom"/>
</dbReference>
<evidence type="ECO:0000256" key="6">
    <source>
        <dbReference type="RuleBase" id="RU004347"/>
    </source>
</evidence>
<dbReference type="InterPro" id="IPR002891">
    <property type="entry name" value="APS"/>
</dbReference>
<evidence type="ECO:0000313" key="8">
    <source>
        <dbReference type="EMBL" id="MFC5458177.1"/>
    </source>
</evidence>
<keyword evidence="6 8" id="KW-0418">Kinase</keyword>
<dbReference type="InterPro" id="IPR027417">
    <property type="entry name" value="P-loop_NTPase"/>
</dbReference>